<dbReference type="SMART" id="SM00906">
    <property type="entry name" value="Fungal_trans"/>
    <property type="match status" value="1"/>
</dbReference>
<evidence type="ECO:0000256" key="4">
    <source>
        <dbReference type="ARBA" id="ARBA00023242"/>
    </source>
</evidence>
<keyword evidence="2" id="KW-0805">Transcription regulation</keyword>
<feature type="compositionally biased region" description="Polar residues" evidence="5">
    <location>
        <begin position="16"/>
        <end position="27"/>
    </location>
</feature>
<dbReference type="EMBL" id="LASV01000739">
    <property type="protein sequence ID" value="KKA16730.1"/>
    <property type="molecule type" value="Genomic_DNA"/>
</dbReference>
<dbReference type="PANTHER" id="PTHR31001:SF86">
    <property type="entry name" value="ZN(II)2CYS6 TRANSCRIPTION FACTOR (EUROFUNG)"/>
    <property type="match status" value="1"/>
</dbReference>
<dbReference type="CDD" id="cd12148">
    <property type="entry name" value="fungal_TF_MHR"/>
    <property type="match status" value="1"/>
</dbReference>
<dbReference type="InterPro" id="IPR050613">
    <property type="entry name" value="Sec_Metabolite_Reg"/>
</dbReference>
<gene>
    <name evidence="7" type="ORF">T310_9659</name>
</gene>
<organism evidence="7 8">
    <name type="scientific">Rasamsonia emersonii (strain ATCC 16479 / CBS 393.64 / IMI 116815)</name>
    <dbReference type="NCBI Taxonomy" id="1408163"/>
    <lineage>
        <taxon>Eukaryota</taxon>
        <taxon>Fungi</taxon>
        <taxon>Dikarya</taxon>
        <taxon>Ascomycota</taxon>
        <taxon>Pezizomycotina</taxon>
        <taxon>Eurotiomycetes</taxon>
        <taxon>Eurotiomycetidae</taxon>
        <taxon>Eurotiales</taxon>
        <taxon>Trichocomaceae</taxon>
        <taxon>Rasamsonia</taxon>
    </lineage>
</organism>
<dbReference type="GO" id="GO:0005634">
    <property type="term" value="C:nucleus"/>
    <property type="evidence" value="ECO:0007669"/>
    <property type="project" value="UniProtKB-SubCell"/>
</dbReference>
<feature type="compositionally biased region" description="Polar residues" evidence="5">
    <location>
        <begin position="105"/>
        <end position="116"/>
    </location>
</feature>
<dbReference type="InterPro" id="IPR007219">
    <property type="entry name" value="XnlR_reg_dom"/>
</dbReference>
<evidence type="ECO:0000259" key="6">
    <source>
        <dbReference type="SMART" id="SM00906"/>
    </source>
</evidence>
<keyword evidence="3" id="KW-0804">Transcription</keyword>
<dbReference type="Proteomes" id="UP000053958">
    <property type="component" value="Unassembled WGS sequence"/>
</dbReference>
<name>A0A0F4YF14_RASE3</name>
<dbReference type="GeneID" id="25321591"/>
<comment type="subcellular location">
    <subcellularLocation>
        <location evidence="1">Nucleus</location>
    </subcellularLocation>
</comment>
<reference evidence="7 8" key="1">
    <citation type="submission" date="2015-04" db="EMBL/GenBank/DDBJ databases">
        <authorList>
            <person name="Heijne W.H."/>
            <person name="Fedorova N.D."/>
            <person name="Nierman W.C."/>
            <person name="Vollebregt A.W."/>
            <person name="Zhao Z."/>
            <person name="Wu L."/>
            <person name="Kumar M."/>
            <person name="Stam H."/>
            <person name="van den Berg M.A."/>
            <person name="Pel H.J."/>
        </authorList>
    </citation>
    <scope>NUCLEOTIDE SEQUENCE [LARGE SCALE GENOMIC DNA]</scope>
    <source>
        <strain evidence="7 8">CBS 393.64</strain>
    </source>
</reference>
<dbReference type="GO" id="GO:0003677">
    <property type="term" value="F:DNA binding"/>
    <property type="evidence" value="ECO:0007669"/>
    <property type="project" value="InterPro"/>
</dbReference>
<evidence type="ECO:0000256" key="3">
    <source>
        <dbReference type="ARBA" id="ARBA00023163"/>
    </source>
</evidence>
<dbReference type="Pfam" id="PF04082">
    <property type="entry name" value="Fungal_trans"/>
    <property type="match status" value="1"/>
</dbReference>
<keyword evidence="4" id="KW-0539">Nucleus</keyword>
<dbReference type="GO" id="GO:0008270">
    <property type="term" value="F:zinc ion binding"/>
    <property type="evidence" value="ECO:0007669"/>
    <property type="project" value="InterPro"/>
</dbReference>
<protein>
    <recommendedName>
        <fullName evidence="6">Xylanolytic transcriptional activator regulatory domain-containing protein</fullName>
    </recommendedName>
</protein>
<feature type="compositionally biased region" description="Polar residues" evidence="5">
    <location>
        <begin position="587"/>
        <end position="596"/>
    </location>
</feature>
<sequence>MVGNAFPDSGKMEGPYQNTSSESSTAIAPQKAKKRSRVQFSCTACRYRKCTRRGDAASCTYVGHGPRGRASHGNSSPTHIQNRIQHLENLVLSFAQKKKLEEQDTSQTQHSITKQSGGLGDPESYLEAEEDRSNAVSGEKKTLQDSPGKLLVEDVGTSYVDASHWRAILEDIKEVKEYLREYDESSEDSEIEPDMDDSSRPSLLFGLGKPPSKEELLADIPPRPVADRLIARFLNSGDPSLGRYKVEALLMYAASEYSKKGNAPVSVSIILGITIKLAMRMGYHRDSKHYKNISVMEGEMRRRVWAVICQLDALTAFQVGIPKQTQSWQCDTELPRNLFDEDFDENTAELPPSRPDTERTPVAYTISKARIMSVFGRISDLAYSRKPPSYDEVLELDRRLEEAHESITPAFRMRPIDQSITDAPDLIMRRYTLDVLYQKARIVLHRKYLTEVRSDLRHTYSRWACVNAAKEILRHQADLFHESQPGGRLDRDRWFFTSLQNHDFVLAAMIICLELSQNKPCQTQTRHPGYGFSVVLEGRDELLRALETSRDIWKANLRHSVEARNAFNALTFMLKKAQKGELETPETDSSSFTGKSSYDDVAMGESASTLGVAHGTKESENPYSLGVLPTPGSNGSTTVINDGAQPATGGQMQPASLDIIQSMIEAPSGLDWHVLDGHMQDFEPGFMDQFWGLNPNPAAADYELLQYSFPQKPGEGPQQP</sequence>
<dbReference type="PANTHER" id="PTHR31001">
    <property type="entry name" value="UNCHARACTERIZED TRANSCRIPTIONAL REGULATORY PROTEIN"/>
    <property type="match status" value="1"/>
</dbReference>
<dbReference type="AlphaFoldDB" id="A0A0F4YF14"/>
<evidence type="ECO:0000313" key="7">
    <source>
        <dbReference type="EMBL" id="KKA16730.1"/>
    </source>
</evidence>
<accession>A0A0F4YF14</accession>
<comment type="caution">
    <text evidence="7">The sequence shown here is derived from an EMBL/GenBank/DDBJ whole genome shotgun (WGS) entry which is preliminary data.</text>
</comment>
<evidence type="ECO:0000256" key="2">
    <source>
        <dbReference type="ARBA" id="ARBA00023015"/>
    </source>
</evidence>
<evidence type="ECO:0000256" key="1">
    <source>
        <dbReference type="ARBA" id="ARBA00004123"/>
    </source>
</evidence>
<proteinExistence type="predicted"/>
<evidence type="ECO:0000313" key="8">
    <source>
        <dbReference type="Proteomes" id="UP000053958"/>
    </source>
</evidence>
<feature type="region of interest" description="Disordered" evidence="5">
    <location>
        <begin position="578"/>
        <end position="598"/>
    </location>
</feature>
<dbReference type="RefSeq" id="XP_013323342.1">
    <property type="nucleotide sequence ID" value="XM_013467888.1"/>
</dbReference>
<feature type="region of interest" description="Disordered" evidence="5">
    <location>
        <begin position="99"/>
        <end position="146"/>
    </location>
</feature>
<dbReference type="STRING" id="1408163.A0A0F4YF14"/>
<feature type="domain" description="Xylanolytic transcriptional activator regulatory" evidence="6">
    <location>
        <begin position="267"/>
        <end position="341"/>
    </location>
</feature>
<feature type="region of interest" description="Disordered" evidence="5">
    <location>
        <begin position="1"/>
        <end position="34"/>
    </location>
</feature>
<dbReference type="OrthoDB" id="5431381at2759"/>
<evidence type="ECO:0000256" key="5">
    <source>
        <dbReference type="SAM" id="MobiDB-lite"/>
    </source>
</evidence>
<dbReference type="GO" id="GO:0006351">
    <property type="term" value="P:DNA-templated transcription"/>
    <property type="evidence" value="ECO:0007669"/>
    <property type="project" value="InterPro"/>
</dbReference>
<keyword evidence="8" id="KW-1185">Reference proteome</keyword>